<proteinExistence type="predicted"/>
<accession>A0A4Z2G7W1</accession>
<protein>
    <submittedName>
        <fullName evidence="1">Uncharacterized protein</fullName>
    </submittedName>
</protein>
<name>A0A4Z2G7W1_9TELE</name>
<keyword evidence="2" id="KW-1185">Reference proteome</keyword>
<dbReference type="EMBL" id="SRLO01000661">
    <property type="protein sequence ID" value="TNN49301.1"/>
    <property type="molecule type" value="Genomic_DNA"/>
</dbReference>
<organism evidence="1 2">
    <name type="scientific">Liparis tanakae</name>
    <name type="common">Tanaka's snailfish</name>
    <dbReference type="NCBI Taxonomy" id="230148"/>
    <lineage>
        <taxon>Eukaryota</taxon>
        <taxon>Metazoa</taxon>
        <taxon>Chordata</taxon>
        <taxon>Craniata</taxon>
        <taxon>Vertebrata</taxon>
        <taxon>Euteleostomi</taxon>
        <taxon>Actinopterygii</taxon>
        <taxon>Neopterygii</taxon>
        <taxon>Teleostei</taxon>
        <taxon>Neoteleostei</taxon>
        <taxon>Acanthomorphata</taxon>
        <taxon>Eupercaria</taxon>
        <taxon>Perciformes</taxon>
        <taxon>Cottioidei</taxon>
        <taxon>Cottales</taxon>
        <taxon>Liparidae</taxon>
        <taxon>Liparis</taxon>
    </lineage>
</organism>
<evidence type="ECO:0000313" key="1">
    <source>
        <dbReference type="EMBL" id="TNN49301.1"/>
    </source>
</evidence>
<gene>
    <name evidence="1" type="ORF">EYF80_040476</name>
</gene>
<dbReference type="Proteomes" id="UP000314294">
    <property type="component" value="Unassembled WGS sequence"/>
</dbReference>
<dbReference type="AlphaFoldDB" id="A0A4Z2G7W1"/>
<evidence type="ECO:0000313" key="2">
    <source>
        <dbReference type="Proteomes" id="UP000314294"/>
    </source>
</evidence>
<sequence>MYRYWRPDETNMHQLDVTSKTVKMSPLHRSPAGHDAFTDSTKLLLRPTRIKGRKDVFIFIFIPLDAMRSRTSRRSLHLRKPNLLLRLSGSISVLQLSKPTASDF</sequence>
<reference evidence="1 2" key="1">
    <citation type="submission" date="2019-03" db="EMBL/GenBank/DDBJ databases">
        <title>First draft genome of Liparis tanakae, snailfish: a comprehensive survey of snailfish specific genes.</title>
        <authorList>
            <person name="Kim W."/>
            <person name="Song I."/>
            <person name="Jeong J.-H."/>
            <person name="Kim D."/>
            <person name="Kim S."/>
            <person name="Ryu S."/>
            <person name="Song J.Y."/>
            <person name="Lee S.K."/>
        </authorList>
    </citation>
    <scope>NUCLEOTIDE SEQUENCE [LARGE SCALE GENOMIC DNA]</scope>
    <source>
        <tissue evidence="1">Muscle</tissue>
    </source>
</reference>
<comment type="caution">
    <text evidence="1">The sequence shown here is derived from an EMBL/GenBank/DDBJ whole genome shotgun (WGS) entry which is preliminary data.</text>
</comment>